<dbReference type="EMBL" id="BMZQ01000001">
    <property type="protein sequence ID" value="GHD08768.1"/>
    <property type="molecule type" value="Genomic_DNA"/>
</dbReference>
<comment type="caution">
    <text evidence="2">The sequence shown here is derived from an EMBL/GenBank/DDBJ whole genome shotgun (WGS) entry which is preliminary data.</text>
</comment>
<dbReference type="Gene3D" id="2.60.120.1140">
    <property type="entry name" value="Protein of unknown function DUF192"/>
    <property type="match status" value="1"/>
</dbReference>
<accession>A0A8J3DWZ5</accession>
<evidence type="ECO:0000256" key="1">
    <source>
        <dbReference type="SAM" id="SignalP"/>
    </source>
</evidence>
<name>A0A8J3DWZ5_9HYPH</name>
<organism evidence="2 3">
    <name type="scientific">Tianweitania populi</name>
    <dbReference type="NCBI Taxonomy" id="1607949"/>
    <lineage>
        <taxon>Bacteria</taxon>
        <taxon>Pseudomonadati</taxon>
        <taxon>Pseudomonadota</taxon>
        <taxon>Alphaproteobacteria</taxon>
        <taxon>Hyphomicrobiales</taxon>
        <taxon>Phyllobacteriaceae</taxon>
        <taxon>Tianweitania</taxon>
    </lineage>
</organism>
<evidence type="ECO:0008006" key="4">
    <source>
        <dbReference type="Google" id="ProtNLM"/>
    </source>
</evidence>
<evidence type="ECO:0000313" key="2">
    <source>
        <dbReference type="EMBL" id="GHD08768.1"/>
    </source>
</evidence>
<gene>
    <name evidence="2" type="ORF">GCM10016234_08640</name>
</gene>
<keyword evidence="3" id="KW-1185">Reference proteome</keyword>
<protein>
    <recommendedName>
        <fullName evidence="4">DUF192 domain-containing protein</fullName>
    </recommendedName>
</protein>
<dbReference type="PANTHER" id="PTHR37953">
    <property type="entry name" value="UPF0127 PROTEIN MJ1496"/>
    <property type="match status" value="1"/>
</dbReference>
<reference evidence="2" key="1">
    <citation type="journal article" date="2014" name="Int. J. Syst. Evol. Microbiol.">
        <title>Complete genome sequence of Corynebacterium casei LMG S-19264T (=DSM 44701T), isolated from a smear-ripened cheese.</title>
        <authorList>
            <consortium name="US DOE Joint Genome Institute (JGI-PGF)"/>
            <person name="Walter F."/>
            <person name="Albersmeier A."/>
            <person name="Kalinowski J."/>
            <person name="Ruckert C."/>
        </authorList>
    </citation>
    <scope>NUCLEOTIDE SEQUENCE</scope>
    <source>
        <strain evidence="2">KCTC 42249</strain>
    </source>
</reference>
<evidence type="ECO:0000313" key="3">
    <source>
        <dbReference type="Proteomes" id="UP000630142"/>
    </source>
</evidence>
<keyword evidence="1" id="KW-0732">Signal</keyword>
<dbReference type="Proteomes" id="UP000630142">
    <property type="component" value="Unassembled WGS sequence"/>
</dbReference>
<dbReference type="InterPro" id="IPR038695">
    <property type="entry name" value="Saro_0823-like_sf"/>
</dbReference>
<feature type="signal peptide" evidence="1">
    <location>
        <begin position="1"/>
        <end position="30"/>
    </location>
</feature>
<feature type="chain" id="PRO_5035326228" description="DUF192 domain-containing protein" evidence="1">
    <location>
        <begin position="31"/>
        <end position="167"/>
    </location>
</feature>
<dbReference type="Pfam" id="PF02643">
    <property type="entry name" value="DUF192"/>
    <property type="match status" value="1"/>
</dbReference>
<reference evidence="2" key="2">
    <citation type="submission" date="2020-09" db="EMBL/GenBank/DDBJ databases">
        <authorList>
            <person name="Sun Q."/>
            <person name="Kim S."/>
        </authorList>
    </citation>
    <scope>NUCLEOTIDE SEQUENCE</scope>
    <source>
        <strain evidence="2">KCTC 42249</strain>
    </source>
</reference>
<dbReference type="PANTHER" id="PTHR37953:SF1">
    <property type="entry name" value="UPF0127 PROTEIN MJ1496"/>
    <property type="match status" value="1"/>
</dbReference>
<dbReference type="InterPro" id="IPR003795">
    <property type="entry name" value="DUF192"/>
</dbReference>
<proteinExistence type="predicted"/>
<sequence length="167" mass="17992">MSFPTSTFRAIGLALALTGASAAFTNVALARDSKAMMLPVDGTPLVANTASGKQVFSIEVADDGTERERGLMFRKDMPDDRGMLFVFEASRPVGFWMKNTPMPLDMVFIRADGTIASIQQAEPFSEAVVSTPAPIRFVLELKAGTAARRGLKEGDRLSHPVIDAVSR</sequence>
<dbReference type="AlphaFoldDB" id="A0A8J3DWZ5"/>
<dbReference type="RefSeq" id="WP_308430509.1">
    <property type="nucleotide sequence ID" value="NZ_BMZQ01000001.1"/>
</dbReference>